<dbReference type="Proteomes" id="UP000001075">
    <property type="component" value="Unassembled WGS sequence"/>
</dbReference>
<accession>G3IL78</accession>
<evidence type="ECO:0000313" key="3">
    <source>
        <dbReference type="Proteomes" id="UP000001075"/>
    </source>
</evidence>
<sequence length="103" mass="11310">MERAQRPAGKHTKTGKERYGHTSVCVPRHPRGGAAVSKNQLTFRASEQESAYTSETQFQCILRMCEQPGALGGHRVPKTIMASNARLLAGPTQLADWHLLLLA</sequence>
<dbReference type="AlphaFoldDB" id="G3IL78"/>
<dbReference type="InParanoid" id="G3IL78"/>
<gene>
    <name evidence="2" type="ORF">I79_024640</name>
</gene>
<evidence type="ECO:0000313" key="2">
    <source>
        <dbReference type="EMBL" id="EGW15006.1"/>
    </source>
</evidence>
<feature type="region of interest" description="Disordered" evidence="1">
    <location>
        <begin position="1"/>
        <end position="33"/>
    </location>
</feature>
<dbReference type="EMBL" id="JH003934">
    <property type="protein sequence ID" value="EGW15006.1"/>
    <property type="molecule type" value="Genomic_DNA"/>
</dbReference>
<organism evidence="2 3">
    <name type="scientific">Cricetulus griseus</name>
    <name type="common">Chinese hamster</name>
    <name type="synonym">Cricetulus barabensis griseus</name>
    <dbReference type="NCBI Taxonomy" id="10029"/>
    <lineage>
        <taxon>Eukaryota</taxon>
        <taxon>Metazoa</taxon>
        <taxon>Chordata</taxon>
        <taxon>Craniata</taxon>
        <taxon>Vertebrata</taxon>
        <taxon>Euteleostomi</taxon>
        <taxon>Mammalia</taxon>
        <taxon>Eutheria</taxon>
        <taxon>Euarchontoglires</taxon>
        <taxon>Glires</taxon>
        <taxon>Rodentia</taxon>
        <taxon>Myomorpha</taxon>
        <taxon>Muroidea</taxon>
        <taxon>Cricetidae</taxon>
        <taxon>Cricetinae</taxon>
        <taxon>Cricetulus</taxon>
    </lineage>
</organism>
<evidence type="ECO:0000256" key="1">
    <source>
        <dbReference type="SAM" id="MobiDB-lite"/>
    </source>
</evidence>
<protein>
    <submittedName>
        <fullName evidence="2">Uncharacterized protein</fullName>
    </submittedName>
</protein>
<proteinExistence type="predicted"/>
<reference evidence="3" key="1">
    <citation type="journal article" date="2011" name="Nat. Biotechnol.">
        <title>The genomic sequence of the Chinese hamster ovary (CHO)-K1 cell line.</title>
        <authorList>
            <person name="Xu X."/>
            <person name="Nagarajan H."/>
            <person name="Lewis N.E."/>
            <person name="Pan S."/>
            <person name="Cai Z."/>
            <person name="Liu X."/>
            <person name="Chen W."/>
            <person name="Xie M."/>
            <person name="Wang W."/>
            <person name="Hammond S."/>
            <person name="Andersen M.R."/>
            <person name="Neff N."/>
            <person name="Passarelli B."/>
            <person name="Koh W."/>
            <person name="Fan H.C."/>
            <person name="Wang J."/>
            <person name="Gui Y."/>
            <person name="Lee K.H."/>
            <person name="Betenbaugh M.J."/>
            <person name="Quake S.R."/>
            <person name="Famili I."/>
            <person name="Palsson B.O."/>
            <person name="Wang J."/>
        </authorList>
    </citation>
    <scope>NUCLEOTIDE SEQUENCE [LARGE SCALE GENOMIC DNA]</scope>
    <source>
        <strain evidence="3">CHO K1 cell line</strain>
    </source>
</reference>
<name>G3IL78_CRIGR</name>